<dbReference type="Pfam" id="PF00583">
    <property type="entry name" value="Acetyltransf_1"/>
    <property type="match status" value="1"/>
</dbReference>
<proteinExistence type="predicted"/>
<dbReference type="GO" id="GO:0035447">
    <property type="term" value="F:mycothiol synthase activity"/>
    <property type="evidence" value="ECO:0007669"/>
    <property type="project" value="UniProtKB-UniRule"/>
</dbReference>
<evidence type="ECO:0000256" key="3">
    <source>
        <dbReference type="ARBA" id="ARBA00023315"/>
    </source>
</evidence>
<dbReference type="SUPFAM" id="SSF55729">
    <property type="entry name" value="Acyl-CoA N-acyltransferases (Nat)"/>
    <property type="match status" value="2"/>
</dbReference>
<dbReference type="InterPro" id="IPR017813">
    <property type="entry name" value="Mycothiol_AcTrfase"/>
</dbReference>
<evidence type="ECO:0000256" key="2">
    <source>
        <dbReference type="ARBA" id="ARBA00022737"/>
    </source>
</evidence>
<dbReference type="OrthoDB" id="3208058at2"/>
<dbReference type="Proteomes" id="UP000295601">
    <property type="component" value="Unassembled WGS sequence"/>
</dbReference>
<dbReference type="NCBIfam" id="TIGR03448">
    <property type="entry name" value="mycothiol_MshD"/>
    <property type="match status" value="1"/>
</dbReference>
<keyword evidence="7" id="KW-1185">Reference proteome</keyword>
<keyword evidence="2" id="KW-0677">Repeat</keyword>
<dbReference type="InterPro" id="IPR050680">
    <property type="entry name" value="YpeA/RimI_acetyltransf"/>
</dbReference>
<accession>A0A4R6S9X4</accession>
<keyword evidence="3" id="KW-0012">Acyltransferase</keyword>
<dbReference type="RefSeq" id="WP_133615550.1">
    <property type="nucleotide sequence ID" value="NZ_SNYA01000001.1"/>
</dbReference>
<dbReference type="Gene3D" id="3.40.630.30">
    <property type="match status" value="1"/>
</dbReference>
<reference evidence="6 7" key="1">
    <citation type="submission" date="2019-03" db="EMBL/GenBank/DDBJ databases">
        <title>Genomic analyses of the natural microbiome of Caenorhabditis elegans.</title>
        <authorList>
            <person name="Samuel B."/>
        </authorList>
    </citation>
    <scope>NUCLEOTIDE SEQUENCE [LARGE SCALE GENOMIC DNA]</scope>
    <source>
        <strain evidence="6 7">JUb18</strain>
    </source>
</reference>
<gene>
    <name evidence="6" type="ORF">EDF62_0338</name>
</gene>
<evidence type="ECO:0000259" key="5">
    <source>
        <dbReference type="PROSITE" id="PS51186"/>
    </source>
</evidence>
<dbReference type="EC" id="2.3.1.189" evidence="4"/>
<dbReference type="CDD" id="cd04301">
    <property type="entry name" value="NAT_SF"/>
    <property type="match status" value="1"/>
</dbReference>
<comment type="caution">
    <text evidence="6">The sequence shown here is derived from an EMBL/GenBank/DDBJ whole genome shotgun (WGS) entry which is preliminary data.</text>
</comment>
<feature type="domain" description="N-acetyltransferase" evidence="5">
    <location>
        <begin position="168"/>
        <end position="326"/>
    </location>
</feature>
<evidence type="ECO:0000256" key="1">
    <source>
        <dbReference type="ARBA" id="ARBA00022679"/>
    </source>
</evidence>
<keyword evidence="1" id="KW-0808">Transferase</keyword>
<feature type="domain" description="N-acetyltransferase" evidence="5">
    <location>
        <begin position="7"/>
        <end position="157"/>
    </location>
</feature>
<protein>
    <recommendedName>
        <fullName evidence="4">Mycothiol synthase</fullName>
        <ecNumber evidence="4">2.3.1.189</ecNumber>
    </recommendedName>
</protein>
<evidence type="ECO:0000313" key="7">
    <source>
        <dbReference type="Proteomes" id="UP000295601"/>
    </source>
</evidence>
<dbReference type="GO" id="GO:0010125">
    <property type="term" value="P:mycothiol biosynthetic process"/>
    <property type="evidence" value="ECO:0007669"/>
    <property type="project" value="UniProtKB-UniRule"/>
</dbReference>
<dbReference type="InterPro" id="IPR016181">
    <property type="entry name" value="Acyl_CoA_acyltransferase"/>
</dbReference>
<dbReference type="EMBL" id="SNYA01000001">
    <property type="protein sequence ID" value="TDP95645.1"/>
    <property type="molecule type" value="Genomic_DNA"/>
</dbReference>
<dbReference type="PROSITE" id="PS51186">
    <property type="entry name" value="GNAT"/>
    <property type="match status" value="2"/>
</dbReference>
<organism evidence="6 7">
    <name type="scientific">Leucobacter luti</name>
    <dbReference type="NCBI Taxonomy" id="340320"/>
    <lineage>
        <taxon>Bacteria</taxon>
        <taxon>Bacillati</taxon>
        <taxon>Actinomycetota</taxon>
        <taxon>Actinomycetes</taxon>
        <taxon>Micrococcales</taxon>
        <taxon>Microbacteriaceae</taxon>
        <taxon>Leucobacter</taxon>
    </lineage>
</organism>
<dbReference type="InterPro" id="IPR000182">
    <property type="entry name" value="GNAT_dom"/>
</dbReference>
<evidence type="ECO:0000256" key="4">
    <source>
        <dbReference type="NCBIfam" id="TIGR03448"/>
    </source>
</evidence>
<name>A0A4R6S9X4_9MICO</name>
<dbReference type="PANTHER" id="PTHR43420">
    <property type="entry name" value="ACETYLTRANSFERASE"/>
    <property type="match status" value="1"/>
</dbReference>
<sequence>MIALHRLDAPSETAIAAARTVITEAEVNDGTAPVSDQALLSAAQGKRELVLFADSPVSERILAAGIVGEGELDLVVRPSERGRGVGTAALTALLDVADAAAGGGSGAGSGSDTATLLAWAHGENPAAEALLSRSGFTPVRSLYRMTLDPVLLPSDGRDPLAIPHAPEFALHTFDAERDSAEWVRVNAAAFATHPEQGRITQDDFALMRAADWFDPDDLILLTGARNEVIGSTWIKTVRDQSAGTVETELYAVGVDPAHAGQGLGRLLLDVTLARMAQHQPESVSLYVDGENERAVRMYEAAGFTIDSRSRQWSRTQVSDVGARIGS</sequence>
<dbReference type="AlphaFoldDB" id="A0A4R6S9X4"/>
<evidence type="ECO:0000313" key="6">
    <source>
        <dbReference type="EMBL" id="TDP95645.1"/>
    </source>
</evidence>